<organism evidence="10 11">
    <name type="scientific">Trametes cubensis</name>
    <dbReference type="NCBI Taxonomy" id="1111947"/>
    <lineage>
        <taxon>Eukaryota</taxon>
        <taxon>Fungi</taxon>
        <taxon>Dikarya</taxon>
        <taxon>Basidiomycota</taxon>
        <taxon>Agaricomycotina</taxon>
        <taxon>Agaricomycetes</taxon>
        <taxon>Polyporales</taxon>
        <taxon>Polyporaceae</taxon>
        <taxon>Trametes</taxon>
    </lineage>
</organism>
<dbReference type="GO" id="GO:0000981">
    <property type="term" value="F:DNA-binding transcription factor activity, RNA polymerase II-specific"/>
    <property type="evidence" value="ECO:0007669"/>
    <property type="project" value="InterPro"/>
</dbReference>
<evidence type="ECO:0000256" key="7">
    <source>
        <dbReference type="ARBA" id="ARBA00040903"/>
    </source>
</evidence>
<evidence type="ECO:0000256" key="5">
    <source>
        <dbReference type="ARBA" id="ARBA00023163"/>
    </source>
</evidence>
<evidence type="ECO:0000256" key="4">
    <source>
        <dbReference type="ARBA" id="ARBA00023125"/>
    </source>
</evidence>
<accession>A0AAD7THK5</accession>
<dbReference type="PROSITE" id="PS50048">
    <property type="entry name" value="ZN2_CY6_FUNGAL_2"/>
    <property type="match status" value="1"/>
</dbReference>
<dbReference type="PANTHER" id="PTHR47659">
    <property type="entry name" value="ZN(II)2CYS6 TRANSCRIPTION FACTOR (EUROFUNG)-RELATED"/>
    <property type="match status" value="1"/>
</dbReference>
<keyword evidence="2" id="KW-0862">Zinc</keyword>
<dbReference type="InterPro" id="IPR036864">
    <property type="entry name" value="Zn2-C6_fun-type_DNA-bd_sf"/>
</dbReference>
<dbReference type="Pfam" id="PF00172">
    <property type="entry name" value="Zn_clus"/>
    <property type="match status" value="1"/>
</dbReference>
<evidence type="ECO:0000256" key="3">
    <source>
        <dbReference type="ARBA" id="ARBA00023015"/>
    </source>
</evidence>
<feature type="region of interest" description="Disordered" evidence="8">
    <location>
        <begin position="1"/>
        <end position="30"/>
    </location>
</feature>
<gene>
    <name evidence="10" type="ORF">ONZ51_g12257</name>
</gene>
<keyword evidence="1" id="KW-0479">Metal-binding</keyword>
<keyword evidence="11" id="KW-1185">Reference proteome</keyword>
<dbReference type="Gene3D" id="4.10.240.10">
    <property type="entry name" value="Zn(2)-C6 fungal-type DNA-binding domain"/>
    <property type="match status" value="1"/>
</dbReference>
<feature type="compositionally biased region" description="Polar residues" evidence="8">
    <location>
        <begin position="101"/>
        <end position="121"/>
    </location>
</feature>
<name>A0AAD7THK5_9APHY</name>
<comment type="caution">
    <text evidence="10">The sequence shown here is derived from an EMBL/GenBank/DDBJ whole genome shotgun (WGS) entry which is preliminary data.</text>
</comment>
<evidence type="ECO:0000256" key="6">
    <source>
        <dbReference type="ARBA" id="ARBA00023242"/>
    </source>
</evidence>
<dbReference type="SMART" id="SM00066">
    <property type="entry name" value="GAL4"/>
    <property type="match status" value="1"/>
</dbReference>
<evidence type="ECO:0000256" key="2">
    <source>
        <dbReference type="ARBA" id="ARBA00022833"/>
    </source>
</evidence>
<dbReference type="CDD" id="cd00067">
    <property type="entry name" value="GAL4"/>
    <property type="match status" value="1"/>
</dbReference>
<dbReference type="GO" id="GO:0008270">
    <property type="term" value="F:zinc ion binding"/>
    <property type="evidence" value="ECO:0007669"/>
    <property type="project" value="InterPro"/>
</dbReference>
<reference evidence="10" key="1">
    <citation type="submission" date="2022-11" db="EMBL/GenBank/DDBJ databases">
        <title>Genome Sequence of Cubamyces cubensis.</title>
        <authorList>
            <person name="Buettner E."/>
        </authorList>
    </citation>
    <scope>NUCLEOTIDE SEQUENCE</scope>
    <source>
        <strain evidence="10">MPL-01</strain>
    </source>
</reference>
<feature type="domain" description="Zn(2)-C6 fungal-type" evidence="9">
    <location>
        <begin position="144"/>
        <end position="175"/>
    </location>
</feature>
<dbReference type="AlphaFoldDB" id="A0AAD7THK5"/>
<dbReference type="SUPFAM" id="SSF57701">
    <property type="entry name" value="Zn2/Cys6 DNA-binding domain"/>
    <property type="match status" value="1"/>
</dbReference>
<sequence length="321" mass="34042">MSYPPYASPDSAPSPEGSQPAESHDESFASADDPHASLLQLPWCQTCGPFIRMLFSYARERAHFQGRHTGSAAGTLPQSPFSDYVVIPALVHRSQLASNEGYTSLDSSNHPSPAATSSMAQTMHEEQMGTPTIVQRKTRGVKIACTNCRRVSKRCDEGRPCTRCLSHGLADTCANASPKPRRRALRHAAATVAAAAGSPAHSVSSLGGAEGTSPPAAGGSRDPILPEVDPPCAASALGIVPAETDHDHPAARDVSELLDQNFGFPVPSNDDSRPDLNWAAHFGPYFAQTPFATSYDWSAMALTDRAGPAQEGGAHPRPHHY</sequence>
<dbReference type="PANTHER" id="PTHR47659:SF7">
    <property type="entry name" value="FUNGAL TRANSCRIPTIONAL REGULATORY PROTEIN, N-TERMINAL DOMAIN-CONTAINING PROTEIN"/>
    <property type="match status" value="1"/>
</dbReference>
<dbReference type="GO" id="GO:0003677">
    <property type="term" value="F:DNA binding"/>
    <property type="evidence" value="ECO:0007669"/>
    <property type="project" value="UniProtKB-KW"/>
</dbReference>
<evidence type="ECO:0000256" key="8">
    <source>
        <dbReference type="SAM" id="MobiDB-lite"/>
    </source>
</evidence>
<feature type="region of interest" description="Disordered" evidence="8">
    <location>
        <begin position="101"/>
        <end position="125"/>
    </location>
</feature>
<dbReference type="InterPro" id="IPR001138">
    <property type="entry name" value="Zn2Cys6_DnaBD"/>
</dbReference>
<dbReference type="Proteomes" id="UP001215151">
    <property type="component" value="Unassembled WGS sequence"/>
</dbReference>
<keyword evidence="5" id="KW-0804">Transcription</keyword>
<keyword evidence="4" id="KW-0238">DNA-binding</keyword>
<feature type="region of interest" description="Disordered" evidence="8">
    <location>
        <begin position="197"/>
        <end position="224"/>
    </location>
</feature>
<evidence type="ECO:0000256" key="1">
    <source>
        <dbReference type="ARBA" id="ARBA00022723"/>
    </source>
</evidence>
<keyword evidence="6" id="KW-0539">Nucleus</keyword>
<evidence type="ECO:0000259" key="9">
    <source>
        <dbReference type="PROSITE" id="PS50048"/>
    </source>
</evidence>
<keyword evidence="3" id="KW-0805">Transcription regulation</keyword>
<feature type="compositionally biased region" description="Low complexity" evidence="8">
    <location>
        <begin position="1"/>
        <end position="15"/>
    </location>
</feature>
<protein>
    <recommendedName>
        <fullName evidence="7">Transcription activator of gluconeogenesis ERT1</fullName>
    </recommendedName>
</protein>
<proteinExistence type="predicted"/>
<dbReference type="InterPro" id="IPR050335">
    <property type="entry name" value="ERT1_acuK_gluconeogen_tf"/>
</dbReference>
<dbReference type="EMBL" id="JAPEVG010000717">
    <property type="protein sequence ID" value="KAJ8456132.1"/>
    <property type="molecule type" value="Genomic_DNA"/>
</dbReference>
<evidence type="ECO:0000313" key="11">
    <source>
        <dbReference type="Proteomes" id="UP001215151"/>
    </source>
</evidence>
<evidence type="ECO:0000313" key="10">
    <source>
        <dbReference type="EMBL" id="KAJ8456132.1"/>
    </source>
</evidence>